<sequence>MATTPAVGSMATTPAVGSMAMASTVRRGQKGPKPYGDE</sequence>
<dbReference type="EMBL" id="AWWV01016109">
    <property type="protein sequence ID" value="OMO50559.1"/>
    <property type="molecule type" value="Genomic_DNA"/>
</dbReference>
<keyword evidence="3" id="KW-1185">Reference proteome</keyword>
<dbReference type="Gramene" id="OMO50559">
    <property type="protein sequence ID" value="OMO50559"/>
    <property type="gene ID" value="CCACVL1_30376"/>
</dbReference>
<accession>A0A1R3FXJ4</accession>
<evidence type="ECO:0000313" key="2">
    <source>
        <dbReference type="EMBL" id="OMO50559.1"/>
    </source>
</evidence>
<proteinExistence type="predicted"/>
<evidence type="ECO:0000313" key="3">
    <source>
        <dbReference type="Proteomes" id="UP000188268"/>
    </source>
</evidence>
<gene>
    <name evidence="2" type="ORF">CCACVL1_30376</name>
</gene>
<name>A0A1R3FXJ4_COCAP</name>
<feature type="region of interest" description="Disordered" evidence="1">
    <location>
        <begin position="1"/>
        <end position="38"/>
    </location>
</feature>
<reference evidence="2 3" key="1">
    <citation type="submission" date="2013-09" db="EMBL/GenBank/DDBJ databases">
        <title>Corchorus capsularis genome sequencing.</title>
        <authorList>
            <person name="Alam M."/>
            <person name="Haque M.S."/>
            <person name="Islam M.S."/>
            <person name="Emdad E.M."/>
            <person name="Islam M.M."/>
            <person name="Ahmed B."/>
            <person name="Halim A."/>
            <person name="Hossen Q.M.M."/>
            <person name="Hossain M.Z."/>
            <person name="Ahmed R."/>
            <person name="Khan M.M."/>
            <person name="Islam R."/>
            <person name="Rashid M.M."/>
            <person name="Khan S.A."/>
            <person name="Rahman M.S."/>
            <person name="Alam M."/>
        </authorList>
    </citation>
    <scope>NUCLEOTIDE SEQUENCE [LARGE SCALE GENOMIC DNA]</scope>
    <source>
        <strain evidence="3">cv. CVL-1</strain>
        <tissue evidence="2">Whole seedling</tissue>
    </source>
</reference>
<dbReference type="AlphaFoldDB" id="A0A1R3FXJ4"/>
<protein>
    <submittedName>
        <fullName evidence="2">Uncharacterized protein</fullName>
    </submittedName>
</protein>
<comment type="caution">
    <text evidence="2">The sequence shown here is derived from an EMBL/GenBank/DDBJ whole genome shotgun (WGS) entry which is preliminary data.</text>
</comment>
<dbReference type="Proteomes" id="UP000188268">
    <property type="component" value="Unassembled WGS sequence"/>
</dbReference>
<organism evidence="2 3">
    <name type="scientific">Corchorus capsularis</name>
    <name type="common">Jute</name>
    <dbReference type="NCBI Taxonomy" id="210143"/>
    <lineage>
        <taxon>Eukaryota</taxon>
        <taxon>Viridiplantae</taxon>
        <taxon>Streptophyta</taxon>
        <taxon>Embryophyta</taxon>
        <taxon>Tracheophyta</taxon>
        <taxon>Spermatophyta</taxon>
        <taxon>Magnoliopsida</taxon>
        <taxon>eudicotyledons</taxon>
        <taxon>Gunneridae</taxon>
        <taxon>Pentapetalae</taxon>
        <taxon>rosids</taxon>
        <taxon>malvids</taxon>
        <taxon>Malvales</taxon>
        <taxon>Malvaceae</taxon>
        <taxon>Grewioideae</taxon>
        <taxon>Apeibeae</taxon>
        <taxon>Corchorus</taxon>
    </lineage>
</organism>
<evidence type="ECO:0000256" key="1">
    <source>
        <dbReference type="SAM" id="MobiDB-lite"/>
    </source>
</evidence>